<reference evidence="3" key="1">
    <citation type="submission" date="2023-02" db="EMBL/GenBank/DDBJ databases">
        <title>Kitasatospora phosalacinea NBRC 14362.</title>
        <authorList>
            <person name="Ichikawa N."/>
            <person name="Sato H."/>
            <person name="Tonouchi N."/>
        </authorList>
    </citation>
    <scope>NUCLEOTIDE SEQUENCE</scope>
    <source>
        <strain evidence="3">NBRC 14362</strain>
    </source>
</reference>
<dbReference type="SUPFAM" id="SSF51695">
    <property type="entry name" value="PLC-like phosphodiesterases"/>
    <property type="match status" value="1"/>
</dbReference>
<dbReference type="PANTHER" id="PTHR46211:SF13">
    <property type="entry name" value="GLYCEROPHOSPHODIESTER PHOSPHODIESTERASE 1-RELATED"/>
    <property type="match status" value="1"/>
</dbReference>
<gene>
    <name evidence="3" type="ORF">Kpho01_13450</name>
</gene>
<sequence>MPGDGGHRAPRTVVGVDTQHSAAGPAAARTGRVERSAVKVIAHRGSSAALPEHTEEAYRRALEEGADGLECDVRVTADGQLVCVHDRTVERTSDGRGTVSAMTLAQLSALDFGSWKHPGEPRRSSVLTLERLLELVADAGRRVELAIETKHPVRYAGRVEAELLRVLDRFGLLPASPEDSAVRVMSFSELALHRVRRAAPAVPRVYLWERRLPVLGRTRALPGGAAVAGPGIELVRRDPGLVTALRRAGHPVHVWTVDRPEDVELCLELGVAALITNRPAEVLAQLGR</sequence>
<dbReference type="Gene3D" id="3.20.20.190">
    <property type="entry name" value="Phosphatidylinositol (PI) phosphodiesterase"/>
    <property type="match status" value="1"/>
</dbReference>
<dbReference type="Pfam" id="PF03009">
    <property type="entry name" value="GDPD"/>
    <property type="match status" value="1"/>
</dbReference>
<comment type="caution">
    <text evidence="3">The sequence shown here is derived from an EMBL/GenBank/DDBJ whole genome shotgun (WGS) entry which is preliminary data.</text>
</comment>
<dbReference type="AlphaFoldDB" id="A0A9W6PCK5"/>
<dbReference type="InterPro" id="IPR017946">
    <property type="entry name" value="PLC-like_Pdiesterase_TIM-brl"/>
</dbReference>
<dbReference type="Proteomes" id="UP001165143">
    <property type="component" value="Unassembled WGS sequence"/>
</dbReference>
<dbReference type="PANTHER" id="PTHR46211">
    <property type="entry name" value="GLYCEROPHOSPHORYL DIESTER PHOSPHODIESTERASE"/>
    <property type="match status" value="1"/>
</dbReference>
<feature type="region of interest" description="Disordered" evidence="1">
    <location>
        <begin position="1"/>
        <end position="30"/>
    </location>
</feature>
<evidence type="ECO:0000259" key="2">
    <source>
        <dbReference type="PROSITE" id="PS51704"/>
    </source>
</evidence>
<dbReference type="GO" id="GO:0006629">
    <property type="term" value="P:lipid metabolic process"/>
    <property type="evidence" value="ECO:0007669"/>
    <property type="project" value="InterPro"/>
</dbReference>
<protein>
    <submittedName>
        <fullName evidence="3">Glycerophosphoryl diester phosphodiesterase</fullName>
    </submittedName>
</protein>
<dbReference type="EMBL" id="BSRX01000006">
    <property type="protein sequence ID" value="GLW53334.1"/>
    <property type="molecule type" value="Genomic_DNA"/>
</dbReference>
<dbReference type="GO" id="GO:0008081">
    <property type="term" value="F:phosphoric diester hydrolase activity"/>
    <property type="evidence" value="ECO:0007669"/>
    <property type="project" value="InterPro"/>
</dbReference>
<accession>A0A9W6PCK5</accession>
<feature type="domain" description="GP-PDE" evidence="2">
    <location>
        <begin position="38"/>
        <end position="286"/>
    </location>
</feature>
<dbReference type="InterPro" id="IPR030395">
    <property type="entry name" value="GP_PDE_dom"/>
</dbReference>
<organism evidence="3 4">
    <name type="scientific">Kitasatospora phosalacinea</name>
    <dbReference type="NCBI Taxonomy" id="2065"/>
    <lineage>
        <taxon>Bacteria</taxon>
        <taxon>Bacillati</taxon>
        <taxon>Actinomycetota</taxon>
        <taxon>Actinomycetes</taxon>
        <taxon>Kitasatosporales</taxon>
        <taxon>Streptomycetaceae</taxon>
        <taxon>Kitasatospora</taxon>
    </lineage>
</organism>
<evidence type="ECO:0000313" key="3">
    <source>
        <dbReference type="EMBL" id="GLW53334.1"/>
    </source>
</evidence>
<proteinExistence type="predicted"/>
<name>A0A9W6PCK5_9ACTN</name>
<evidence type="ECO:0000313" key="4">
    <source>
        <dbReference type="Proteomes" id="UP001165143"/>
    </source>
</evidence>
<dbReference type="PROSITE" id="PS51704">
    <property type="entry name" value="GP_PDE"/>
    <property type="match status" value="1"/>
</dbReference>
<dbReference type="CDD" id="cd08582">
    <property type="entry name" value="GDPD_like_2"/>
    <property type="match status" value="1"/>
</dbReference>
<evidence type="ECO:0000256" key="1">
    <source>
        <dbReference type="SAM" id="MobiDB-lite"/>
    </source>
</evidence>